<keyword evidence="3" id="KW-1185">Reference proteome</keyword>
<evidence type="ECO:0000313" key="2">
    <source>
        <dbReference type="EMBL" id="KAK2760670.1"/>
    </source>
</evidence>
<gene>
    <name evidence="2" type="ORF">CKAH01_05356</name>
</gene>
<feature type="region of interest" description="Disordered" evidence="1">
    <location>
        <begin position="167"/>
        <end position="227"/>
    </location>
</feature>
<protein>
    <submittedName>
        <fullName evidence="2">Uncharacterized protein</fullName>
    </submittedName>
</protein>
<evidence type="ECO:0000256" key="1">
    <source>
        <dbReference type="SAM" id="MobiDB-lite"/>
    </source>
</evidence>
<accession>A0AAD9YFU7</accession>
<name>A0AAD9YFU7_COLKA</name>
<proteinExistence type="predicted"/>
<sequence>MAKPGPSLRDAARVAICSDQEALAKMPFLEFTVGSNGIIIVNKKTPSLPLFTRPYKTDVTGSPTKTIARRASELLETYFAILDVTEERGLKAAQQPVKAWGLALQYLHKKQRWPPYLVTDEKMQLVMVAFADARIRYLENGGAKKNVPLKCPFFKRLADQLDEFNEMRNPPALPAKLETSEDDSSPTAPLTSGDCPSRQSTSDDTTTSLFVSSPEPSDGTVASIPRPLHSDDGMAFPLFDELQKVKDELEEAKDTIVELKKGKQMEMETRPFWRERFAKRMVWRAVLPDMNELREQKGLPV</sequence>
<dbReference type="AlphaFoldDB" id="A0AAD9YFU7"/>
<comment type="caution">
    <text evidence="2">The sequence shown here is derived from an EMBL/GenBank/DDBJ whole genome shotgun (WGS) entry which is preliminary data.</text>
</comment>
<dbReference type="EMBL" id="VYYT01000168">
    <property type="protein sequence ID" value="KAK2760670.1"/>
    <property type="molecule type" value="Genomic_DNA"/>
</dbReference>
<dbReference type="Proteomes" id="UP001281614">
    <property type="component" value="Unassembled WGS sequence"/>
</dbReference>
<reference evidence="2" key="1">
    <citation type="submission" date="2023-02" db="EMBL/GenBank/DDBJ databases">
        <title>Colletotrichum kahawae CIFC_Que2 genome sequencing and assembly.</title>
        <authorList>
            <person name="Baroncelli R."/>
        </authorList>
    </citation>
    <scope>NUCLEOTIDE SEQUENCE</scope>
    <source>
        <strain evidence="2">CIFC_Que2</strain>
    </source>
</reference>
<evidence type="ECO:0000313" key="3">
    <source>
        <dbReference type="Proteomes" id="UP001281614"/>
    </source>
</evidence>
<organism evidence="2 3">
    <name type="scientific">Colletotrichum kahawae</name>
    <name type="common">Coffee berry disease fungus</name>
    <dbReference type="NCBI Taxonomy" id="34407"/>
    <lineage>
        <taxon>Eukaryota</taxon>
        <taxon>Fungi</taxon>
        <taxon>Dikarya</taxon>
        <taxon>Ascomycota</taxon>
        <taxon>Pezizomycotina</taxon>
        <taxon>Sordariomycetes</taxon>
        <taxon>Hypocreomycetidae</taxon>
        <taxon>Glomerellales</taxon>
        <taxon>Glomerellaceae</taxon>
        <taxon>Colletotrichum</taxon>
        <taxon>Colletotrichum gloeosporioides species complex</taxon>
    </lineage>
</organism>